<evidence type="ECO:0000313" key="2">
    <source>
        <dbReference type="Proteomes" id="UP001433508"/>
    </source>
</evidence>
<accession>A0ACC3TAM4</accession>
<dbReference type="Proteomes" id="UP001433508">
    <property type="component" value="Unassembled WGS sequence"/>
</dbReference>
<proteinExistence type="predicted"/>
<dbReference type="EMBL" id="MU971338">
    <property type="protein sequence ID" value="KAK9240666.1"/>
    <property type="molecule type" value="Genomic_DNA"/>
</dbReference>
<keyword evidence="1" id="KW-0687">Ribonucleoprotein</keyword>
<organism evidence="1 2">
    <name type="scientific">Lipomyces kononenkoae</name>
    <name type="common">Yeast</name>
    <dbReference type="NCBI Taxonomy" id="34357"/>
    <lineage>
        <taxon>Eukaryota</taxon>
        <taxon>Fungi</taxon>
        <taxon>Dikarya</taxon>
        <taxon>Ascomycota</taxon>
        <taxon>Saccharomycotina</taxon>
        <taxon>Lipomycetes</taxon>
        <taxon>Lipomycetales</taxon>
        <taxon>Lipomycetaceae</taxon>
        <taxon>Lipomyces</taxon>
    </lineage>
</organism>
<comment type="caution">
    <text evidence="1">The sequence shown here is derived from an EMBL/GenBank/DDBJ whole genome shotgun (WGS) entry which is preliminary data.</text>
</comment>
<name>A0ACC3TAM4_LIPKO</name>
<reference evidence="2" key="1">
    <citation type="journal article" date="2024" name="Front. Bioeng. Biotechnol.">
        <title>Genome-scale model development and genomic sequencing of the oleaginous clade Lipomyces.</title>
        <authorList>
            <person name="Czajka J.J."/>
            <person name="Han Y."/>
            <person name="Kim J."/>
            <person name="Mondo S.J."/>
            <person name="Hofstad B.A."/>
            <person name="Robles A."/>
            <person name="Haridas S."/>
            <person name="Riley R."/>
            <person name="LaButti K."/>
            <person name="Pangilinan J."/>
            <person name="Andreopoulos W."/>
            <person name="Lipzen A."/>
            <person name="Yan J."/>
            <person name="Wang M."/>
            <person name="Ng V."/>
            <person name="Grigoriev I.V."/>
            <person name="Spatafora J.W."/>
            <person name="Magnuson J.K."/>
            <person name="Baker S.E."/>
            <person name="Pomraning K.R."/>
        </authorList>
    </citation>
    <scope>NUCLEOTIDE SEQUENCE [LARGE SCALE GENOMIC DNA]</scope>
    <source>
        <strain evidence="2">CBS 7786</strain>
    </source>
</reference>
<sequence>MAIAKNYPILSNHFRKHWQTRVRVHFDQPGRKLRRRTARTKKAALIAPRPVDSLRPVVRAPTVRYNRRVRAGKGFTLEELKIAGIPRKFAKTVGIAVDHRRQNRSVEGLEANVARLKEYQAKLILFPRKAGKPKKGDSEASEVASATQVSTAAVLPIVQSVPEFEPRIVTEEAKAFNAYATLRKARSDARLVGVREKRAKAKAEEAAEKKK</sequence>
<evidence type="ECO:0000313" key="1">
    <source>
        <dbReference type="EMBL" id="KAK9240666.1"/>
    </source>
</evidence>
<keyword evidence="1" id="KW-0689">Ribosomal protein</keyword>
<protein>
    <submittedName>
        <fullName evidence="1">Ribosomal protein L13e</fullName>
    </submittedName>
</protein>
<gene>
    <name evidence="1" type="ORF">V1525DRAFT_394587</name>
</gene>
<keyword evidence="2" id="KW-1185">Reference proteome</keyword>